<dbReference type="PROSITE" id="PS51904">
    <property type="entry name" value="GLYCOSYL_HYDROL_F25_2"/>
    <property type="match status" value="1"/>
</dbReference>
<feature type="domain" description="SLH" evidence="4">
    <location>
        <begin position="537"/>
        <end position="601"/>
    </location>
</feature>
<dbReference type="EMBL" id="JAUDDZ010000001">
    <property type="protein sequence ID" value="MDM8274119.1"/>
    <property type="molecule type" value="Genomic_DNA"/>
</dbReference>
<dbReference type="PANTHER" id="PTHR34135:SF2">
    <property type="entry name" value="LYSOZYME"/>
    <property type="match status" value="1"/>
</dbReference>
<evidence type="ECO:0000313" key="5">
    <source>
        <dbReference type="EMBL" id="MDM8274119.1"/>
    </source>
</evidence>
<evidence type="ECO:0000313" key="6">
    <source>
        <dbReference type="Proteomes" id="UP001529421"/>
    </source>
</evidence>
<evidence type="ECO:0000256" key="1">
    <source>
        <dbReference type="ARBA" id="ARBA00010646"/>
    </source>
</evidence>
<sequence length="666" mass="72884">MAKQRVGATLVGLVAAVMLVLTCGIVMMPATSYAAEGGVERLENSWRYDNGELIEGIDPTANGIATLSGNDPWSQGSDGSFYNSVGEVIPNAVRKGIDVSHHQNQIDWNQVKASDVDFAIIRCGYGGNYTYQDDRMWTYNANECTRLGIPFGVYIYSYAENTEDAVSEAEHVLRLVEGYDLDYPIYYDLEDSCMDGLSNDELAAIAQTFCDIIEANGYEVGIYANLQWFNNRLTDSCFDDWDRWVAQWNTSCTYTGKYSLWQATSDGSVPGIEGRVDINFEMADRPNDVYADAWYVASGAYRFVTDYGIMGVYTGTNMFGPNDSLTRGQVAVILWRLCGEPDVANSIAFQDVSSGQYYTQAVEWVAGEGLMTGYDDGRFGPNDVVTHEQLAVIAQRFGQTRRPSLSAHGTSGLSGLRDASSISSFATNAVNWCMTYGVYDDVLDQTGGYLYPTQAATRSEMASLLQLLYRDALDYPSDVSPVDWYVVGGEFDYAVDSGIMTGYTNTGLFGPYDTLTRGQVATILWRLAGEPSAPAGTEDFSDNLDSSQFYYTPVRWARSAGVISGYGDTNTFGPGDVVTREQLAVMLCNYAEKVERIDVSSNCRALDAIDGADDVSSWARAAMGWAVDAGLLSGVETPSGREVRPQDNANRAQMAVMSVNLVTNVL</sequence>
<reference evidence="6" key="1">
    <citation type="submission" date="2023-06" db="EMBL/GenBank/DDBJ databases">
        <title>Identification and characterization of horizontal gene transfer across gut microbiota members of farm animals based on homology search.</title>
        <authorList>
            <person name="Zeman M."/>
            <person name="Kubasova T."/>
            <person name="Jahodarova E."/>
            <person name="Nykrynova M."/>
            <person name="Rychlik I."/>
        </authorList>
    </citation>
    <scope>NUCLEOTIDE SEQUENCE [LARGE SCALE GENOMIC DNA]</scope>
    <source>
        <strain evidence="6">154_Feed</strain>
    </source>
</reference>
<name>A0ABT7V6K0_9ACTN</name>
<keyword evidence="2" id="KW-0378">Hydrolase</keyword>
<gene>
    <name evidence="5" type="ORF">QUW28_01205</name>
</gene>
<dbReference type="InterPro" id="IPR017853">
    <property type="entry name" value="GH"/>
</dbReference>
<evidence type="ECO:0000256" key="2">
    <source>
        <dbReference type="ARBA" id="ARBA00022801"/>
    </source>
</evidence>
<dbReference type="CDD" id="cd06414">
    <property type="entry name" value="GH25_LytC-like"/>
    <property type="match status" value="1"/>
</dbReference>
<protein>
    <submittedName>
        <fullName evidence="5">S-layer homology domain-containing protein</fullName>
    </submittedName>
</protein>
<evidence type="ECO:0000256" key="3">
    <source>
        <dbReference type="ARBA" id="ARBA00023295"/>
    </source>
</evidence>
<dbReference type="Gene3D" id="3.20.20.80">
    <property type="entry name" value="Glycosidases"/>
    <property type="match status" value="1"/>
</dbReference>
<accession>A0ABT7V6K0</accession>
<dbReference type="PROSITE" id="PS51272">
    <property type="entry name" value="SLH"/>
    <property type="match status" value="5"/>
</dbReference>
<feature type="domain" description="SLH" evidence="4">
    <location>
        <begin position="282"/>
        <end position="344"/>
    </location>
</feature>
<feature type="domain" description="SLH" evidence="4">
    <location>
        <begin position="472"/>
        <end position="536"/>
    </location>
</feature>
<dbReference type="PANTHER" id="PTHR34135">
    <property type="entry name" value="LYSOZYME"/>
    <property type="match status" value="1"/>
</dbReference>
<dbReference type="InterPro" id="IPR018077">
    <property type="entry name" value="Glyco_hydro_fam25_subgr"/>
</dbReference>
<dbReference type="InterPro" id="IPR001119">
    <property type="entry name" value="SLH_dom"/>
</dbReference>
<dbReference type="SMART" id="SM00641">
    <property type="entry name" value="Glyco_25"/>
    <property type="match status" value="1"/>
</dbReference>
<proteinExistence type="inferred from homology"/>
<comment type="caution">
    <text evidence="5">The sequence shown here is derived from an EMBL/GenBank/DDBJ whole genome shotgun (WGS) entry which is preliminary data.</text>
</comment>
<evidence type="ECO:0000259" key="4">
    <source>
        <dbReference type="PROSITE" id="PS51272"/>
    </source>
</evidence>
<comment type="similarity">
    <text evidence="1">Belongs to the glycosyl hydrolase 25 family.</text>
</comment>
<dbReference type="Pfam" id="PF00395">
    <property type="entry name" value="SLH"/>
    <property type="match status" value="5"/>
</dbReference>
<dbReference type="Proteomes" id="UP001529421">
    <property type="component" value="Unassembled WGS sequence"/>
</dbReference>
<dbReference type="Pfam" id="PF01183">
    <property type="entry name" value="Glyco_hydro_25"/>
    <property type="match status" value="1"/>
</dbReference>
<dbReference type="InterPro" id="IPR002053">
    <property type="entry name" value="Glyco_hydro_25"/>
</dbReference>
<feature type="domain" description="SLH" evidence="4">
    <location>
        <begin position="345"/>
        <end position="408"/>
    </location>
</feature>
<organism evidence="5 6">
    <name type="scientific">Enorma phocaeensis</name>
    <dbReference type="NCBI Taxonomy" id="1871019"/>
    <lineage>
        <taxon>Bacteria</taxon>
        <taxon>Bacillati</taxon>
        <taxon>Actinomycetota</taxon>
        <taxon>Coriobacteriia</taxon>
        <taxon>Coriobacteriales</taxon>
        <taxon>Coriobacteriaceae</taxon>
        <taxon>Enorma</taxon>
    </lineage>
</organism>
<dbReference type="RefSeq" id="WP_289543879.1">
    <property type="nucleotide sequence ID" value="NZ_JAUDDZ010000001.1"/>
</dbReference>
<dbReference type="SUPFAM" id="SSF51445">
    <property type="entry name" value="(Trans)glycosidases"/>
    <property type="match status" value="1"/>
</dbReference>
<feature type="domain" description="SLH" evidence="4">
    <location>
        <begin position="606"/>
        <end position="666"/>
    </location>
</feature>
<keyword evidence="6" id="KW-1185">Reference proteome</keyword>
<keyword evidence="3" id="KW-0326">Glycosidase</keyword>